<feature type="signal peptide" evidence="2">
    <location>
        <begin position="1"/>
        <end position="22"/>
    </location>
</feature>
<sequence length="388" mass="44768">MDFFKYFNLLLIVANIFTLVFGHDKNKENNLFDEGRITSLDLEKFDPDTPLLLKSYKESYITRNAAKNFLNKMKNYRDTHTSLEFKKLLDDFAFNPIDSVIEGESTDNIKSTGETFYGKKYFDYLPTDEVKSSKEKLKNNNALVEDLFSPISYVQTRPELQRQRENHRRFKRNLVPMYPSYYIPQPNRYYLPVPPPVEPQKPSVVLGNRNNFDLSTGLIFDYQYDPIRSGIGFTSINSVSNDQFALRPSSSWTTNKPPVTLRPPSRNPIPNSIYFPTQPPSYATTTTGTSGNTKKGTTTEAPSLFHSSDYDDDLDLTNRFGLDTSEPHRCTWAIVNCCGGQNREKRDRCFNIFACGKLLQKQPDSCNLEKIRQAEYERNSFLNSNRKK</sequence>
<evidence type="ECO:0000256" key="2">
    <source>
        <dbReference type="SAM" id="SignalP"/>
    </source>
</evidence>
<reference evidence="4" key="2">
    <citation type="submission" date="2018-07" db="EMBL/GenBank/DDBJ databases">
        <authorList>
            <person name="Quirk P.G."/>
            <person name="Krulwich T.A."/>
        </authorList>
    </citation>
    <scope>NUCLEOTIDE SEQUENCE</scope>
</reference>
<dbReference type="EMBL" id="UFQT01000014">
    <property type="protein sequence ID" value="SSX17667.1"/>
    <property type="molecule type" value="Genomic_DNA"/>
</dbReference>
<evidence type="ECO:0000256" key="1">
    <source>
        <dbReference type="SAM" id="MobiDB-lite"/>
    </source>
</evidence>
<feature type="compositionally biased region" description="Low complexity" evidence="1">
    <location>
        <begin position="284"/>
        <end position="299"/>
    </location>
</feature>
<gene>
    <name evidence="3" type="primary">CSON002949</name>
</gene>
<dbReference type="AlphaFoldDB" id="A0A336JYG2"/>
<feature type="region of interest" description="Disordered" evidence="1">
    <location>
        <begin position="247"/>
        <end position="304"/>
    </location>
</feature>
<accession>A0A336JYG2</accession>
<feature type="compositionally biased region" description="Polar residues" evidence="1">
    <location>
        <begin position="247"/>
        <end position="257"/>
    </location>
</feature>
<keyword evidence="2" id="KW-0732">Signal</keyword>
<evidence type="ECO:0000313" key="3">
    <source>
        <dbReference type="EMBL" id="SSW97281.1"/>
    </source>
</evidence>
<evidence type="ECO:0000313" key="4">
    <source>
        <dbReference type="EMBL" id="SSX17667.1"/>
    </source>
</evidence>
<dbReference type="VEuPathDB" id="VectorBase:CSON002949"/>
<organism evidence="3">
    <name type="scientific">Culicoides sonorensis</name>
    <name type="common">Biting midge</name>
    <dbReference type="NCBI Taxonomy" id="179676"/>
    <lineage>
        <taxon>Eukaryota</taxon>
        <taxon>Metazoa</taxon>
        <taxon>Ecdysozoa</taxon>
        <taxon>Arthropoda</taxon>
        <taxon>Hexapoda</taxon>
        <taxon>Insecta</taxon>
        <taxon>Pterygota</taxon>
        <taxon>Neoptera</taxon>
        <taxon>Endopterygota</taxon>
        <taxon>Diptera</taxon>
        <taxon>Nematocera</taxon>
        <taxon>Chironomoidea</taxon>
        <taxon>Ceratopogonidae</taxon>
        <taxon>Ceratopogoninae</taxon>
        <taxon>Culicoides</taxon>
        <taxon>Monoculicoides</taxon>
    </lineage>
</organism>
<name>A0A336JYG2_CULSO</name>
<reference evidence="3" key="1">
    <citation type="submission" date="2018-04" db="EMBL/GenBank/DDBJ databases">
        <authorList>
            <person name="Go L.Y."/>
            <person name="Mitchell J.A."/>
        </authorList>
    </citation>
    <scope>NUCLEOTIDE SEQUENCE</scope>
    <source>
        <tissue evidence="3">Whole organism</tissue>
    </source>
</reference>
<dbReference type="EMBL" id="UFQS01000014">
    <property type="protein sequence ID" value="SSW97281.1"/>
    <property type="molecule type" value="Genomic_DNA"/>
</dbReference>
<feature type="chain" id="PRO_5033342532" evidence="2">
    <location>
        <begin position="23"/>
        <end position="388"/>
    </location>
</feature>
<protein>
    <submittedName>
        <fullName evidence="3">CSON002949 protein</fullName>
    </submittedName>
</protein>
<proteinExistence type="predicted"/>